<dbReference type="Pfam" id="PF04383">
    <property type="entry name" value="KilA-N"/>
    <property type="match status" value="1"/>
</dbReference>
<evidence type="ECO:0000259" key="1">
    <source>
        <dbReference type="SMART" id="SM01252"/>
    </source>
</evidence>
<dbReference type="InterPro" id="IPR018004">
    <property type="entry name" value="KilA/APSES_HTH"/>
</dbReference>
<dbReference type="AlphaFoldDB" id="A0A6S5DB73"/>
<dbReference type="Proteomes" id="UP000515442">
    <property type="component" value="Chromosome"/>
</dbReference>
<reference evidence="2 3" key="1">
    <citation type="submission" date="2019-12" db="EMBL/GenBank/DDBJ databases">
        <title>complete genome sequences of Aeromonas veronii str. WP3-W19-ESBL-03 isolated from wastewater treatment plant effluent.</title>
        <authorList>
            <person name="Sekizuka T."/>
            <person name="Itokawa K."/>
            <person name="Yatsu K."/>
            <person name="Inamine Y."/>
            <person name="Kuroda M."/>
        </authorList>
    </citation>
    <scope>NUCLEOTIDE SEQUENCE [LARGE SCALE GENOMIC DNA]</scope>
    <source>
        <strain evidence="2 3">WP3-W19-ESBL-03</strain>
    </source>
</reference>
<dbReference type="SMART" id="SM01252">
    <property type="entry name" value="KilA-N"/>
    <property type="match status" value="1"/>
</dbReference>
<gene>
    <name evidence="2" type="ORF">WP3W19E03_18780</name>
</gene>
<dbReference type="RefSeq" id="WP_182939510.1">
    <property type="nucleotide sequence ID" value="NZ_AP022038.1"/>
</dbReference>
<name>A0A6S5DB73_AERVE</name>
<dbReference type="EMBL" id="AP022038">
    <property type="protein sequence ID" value="BBR39353.1"/>
    <property type="molecule type" value="Genomic_DNA"/>
</dbReference>
<evidence type="ECO:0000313" key="2">
    <source>
        <dbReference type="EMBL" id="BBR39353.1"/>
    </source>
</evidence>
<evidence type="ECO:0000313" key="3">
    <source>
        <dbReference type="Proteomes" id="UP000515442"/>
    </source>
</evidence>
<organism evidence="2 3">
    <name type="scientific">Aeromonas veronii</name>
    <dbReference type="NCBI Taxonomy" id="654"/>
    <lineage>
        <taxon>Bacteria</taxon>
        <taxon>Pseudomonadati</taxon>
        <taxon>Pseudomonadota</taxon>
        <taxon>Gammaproteobacteria</taxon>
        <taxon>Aeromonadales</taxon>
        <taxon>Aeromonadaceae</taxon>
        <taxon>Aeromonas</taxon>
    </lineage>
</organism>
<feature type="domain" description="KilA/APSES-type HTH DNA-binding" evidence="1">
    <location>
        <begin position="8"/>
        <end position="107"/>
    </location>
</feature>
<proteinExistence type="predicted"/>
<sequence>MNTQLTIANHSITIAADGMYNLNDLHKAAIAQGKATASHKPSEFKRFNGAYIAAVEAKAGFPALKTVRGGNKPGTWAVELVAMKYAGWIEPAFEVDVYAATQAIRRSESEALHRQLAELTDNDIPFPPVASELHKCDAQQLAKALCHKIGTTRYMLSIEPDSGSMSGRHGGDSLTLWPVADCAHVIDPTDPRDMQRMLDLMSNDDLTDLMKLTLASVTRRTKSLMQPR</sequence>
<protein>
    <recommendedName>
        <fullName evidence="1">KilA/APSES-type HTH DNA-binding domain-containing protein</fullName>
    </recommendedName>
</protein>
<accession>A0A6S5DB73</accession>